<name>A0A9N9GW38_9GLOM</name>
<gene>
    <name evidence="8" type="ORF">PBRASI_LOCUS9651</name>
</gene>
<dbReference type="Proteomes" id="UP000789739">
    <property type="component" value="Unassembled WGS sequence"/>
</dbReference>
<dbReference type="GO" id="GO:0051213">
    <property type="term" value="F:dioxygenase activity"/>
    <property type="evidence" value="ECO:0007669"/>
    <property type="project" value="UniProtKB-KW"/>
</dbReference>
<feature type="region of interest" description="Disordered" evidence="6">
    <location>
        <begin position="98"/>
        <end position="118"/>
    </location>
</feature>
<evidence type="ECO:0000256" key="5">
    <source>
        <dbReference type="ARBA" id="ARBA00023004"/>
    </source>
</evidence>
<keyword evidence="9" id="KW-1185">Reference proteome</keyword>
<keyword evidence="2" id="KW-0479">Metal-binding</keyword>
<dbReference type="Gene3D" id="3.60.130.30">
    <property type="match status" value="1"/>
</dbReference>
<dbReference type="EMBL" id="CAJVPI010002226">
    <property type="protein sequence ID" value="CAG8638691.1"/>
    <property type="molecule type" value="Genomic_DNA"/>
</dbReference>
<dbReference type="Pfam" id="PF12851">
    <property type="entry name" value="Tet_JBP"/>
    <property type="match status" value="1"/>
</dbReference>
<evidence type="ECO:0000256" key="4">
    <source>
        <dbReference type="ARBA" id="ARBA00023002"/>
    </source>
</evidence>
<dbReference type="InterPro" id="IPR024779">
    <property type="entry name" value="2OGFeDO_JBP1/TET_oxygenase_dom"/>
</dbReference>
<sequence length="566" mass="65227">MSSAYKRKESVTSELRKIISTTYSNHLYQVLFRAVNIPIDVCESLIYRFLVIRQSLRTSLTIAIAKSAKRNQQKKLTRYAYKVLANQGKEATIIPSNDKDIQNNEAPTVNPNIHDNTDNQKKHEKAEIFYNPEKHKTQIETRKSTKKDTVNYIRTQWVSENFVAEDLKSTNLSQPSTVVSPKSTFIEKFLEKRREKRIANQIPIDGISSIPEKYMKLLEVEIFREPNVLESIPQDLWNEFGQWACFNKVPYFRKKFRYHSRRLWSKIRHAYDQHTKNQKLLEDHEIPEMFQRDPLSARVAQSAVDDYYEHTRKHVSHQSNQFINNLAEQFGCLTDSNIEPYVTASTASNHSQDHQSCVNKLMRELQPLSDAVNDYLGVSYPALYAKMKKLNLGSNVPKCFGAFPTVGINFNSICQFHRDLKDHSNTLCVVCPLGVFEGGQLAFPELKFAINAKQGQAIAFRSHLLIHGNLPITAGSRHSVVFYIHDIVIKQKRKFASLFDDGDLDALEILDNTCSIDDDVIKHDKKLQKCSPPKLAPRNSSRLKNHRRSHLDLEPARRGLPAQYRK</sequence>
<keyword evidence="5" id="KW-0408">Iron</keyword>
<evidence type="ECO:0000256" key="3">
    <source>
        <dbReference type="ARBA" id="ARBA00022964"/>
    </source>
</evidence>
<feature type="compositionally biased region" description="Polar residues" evidence="6">
    <location>
        <begin position="103"/>
        <end position="114"/>
    </location>
</feature>
<evidence type="ECO:0000313" key="8">
    <source>
        <dbReference type="EMBL" id="CAG8638691.1"/>
    </source>
</evidence>
<feature type="region of interest" description="Disordered" evidence="6">
    <location>
        <begin position="528"/>
        <end position="566"/>
    </location>
</feature>
<evidence type="ECO:0000256" key="1">
    <source>
        <dbReference type="ARBA" id="ARBA00001954"/>
    </source>
</evidence>
<evidence type="ECO:0000259" key="7">
    <source>
        <dbReference type="Pfam" id="PF12851"/>
    </source>
</evidence>
<protein>
    <submittedName>
        <fullName evidence="8">4811_t:CDS:1</fullName>
    </submittedName>
</protein>
<comment type="cofactor">
    <cofactor evidence="1">
        <name>Fe(2+)</name>
        <dbReference type="ChEBI" id="CHEBI:29033"/>
    </cofactor>
</comment>
<evidence type="ECO:0000313" key="9">
    <source>
        <dbReference type="Proteomes" id="UP000789739"/>
    </source>
</evidence>
<evidence type="ECO:0000256" key="2">
    <source>
        <dbReference type="ARBA" id="ARBA00022723"/>
    </source>
</evidence>
<keyword evidence="3" id="KW-0223">Dioxygenase</keyword>
<evidence type="ECO:0000256" key="6">
    <source>
        <dbReference type="SAM" id="MobiDB-lite"/>
    </source>
</evidence>
<dbReference type="OrthoDB" id="2442370at2759"/>
<dbReference type="AlphaFoldDB" id="A0A9N9GW38"/>
<organism evidence="8 9">
    <name type="scientific">Paraglomus brasilianum</name>
    <dbReference type="NCBI Taxonomy" id="144538"/>
    <lineage>
        <taxon>Eukaryota</taxon>
        <taxon>Fungi</taxon>
        <taxon>Fungi incertae sedis</taxon>
        <taxon>Mucoromycota</taxon>
        <taxon>Glomeromycotina</taxon>
        <taxon>Glomeromycetes</taxon>
        <taxon>Paraglomerales</taxon>
        <taxon>Paraglomeraceae</taxon>
        <taxon>Paraglomus</taxon>
    </lineage>
</organism>
<dbReference type="GO" id="GO:0046872">
    <property type="term" value="F:metal ion binding"/>
    <property type="evidence" value="ECO:0007669"/>
    <property type="project" value="UniProtKB-KW"/>
</dbReference>
<proteinExistence type="predicted"/>
<reference evidence="8" key="1">
    <citation type="submission" date="2021-06" db="EMBL/GenBank/DDBJ databases">
        <authorList>
            <person name="Kallberg Y."/>
            <person name="Tangrot J."/>
            <person name="Rosling A."/>
        </authorList>
    </citation>
    <scope>NUCLEOTIDE SEQUENCE</scope>
    <source>
        <strain evidence="8">BR232B</strain>
    </source>
</reference>
<accession>A0A9N9GW38</accession>
<comment type="caution">
    <text evidence="8">The sequence shown here is derived from an EMBL/GenBank/DDBJ whole genome shotgun (WGS) entry which is preliminary data.</text>
</comment>
<keyword evidence="4" id="KW-0560">Oxidoreductase</keyword>
<feature type="domain" description="2OGFeDO JBP1/TET oxygenase" evidence="7">
    <location>
        <begin position="356"/>
        <end position="485"/>
    </location>
</feature>